<reference evidence="1 2" key="1">
    <citation type="submission" date="2019-08" db="EMBL/GenBank/DDBJ databases">
        <title>Soil Listeria distribution.</title>
        <authorList>
            <person name="Liao J."/>
        </authorList>
    </citation>
    <scope>NUCLEOTIDE SEQUENCE [LARGE SCALE GENOMIC DNA]</scope>
    <source>
        <strain evidence="1 2">IN-RH-2-BL1</strain>
    </source>
</reference>
<dbReference type="Proteomes" id="UP000322220">
    <property type="component" value="Unassembled WGS sequence"/>
</dbReference>
<name>A0AB74N9J2_LISMN</name>
<gene>
    <name evidence="1" type="ORF">FZW98_11565</name>
</gene>
<protein>
    <recommendedName>
        <fullName evidence="3">Transposase</fullName>
    </recommendedName>
</protein>
<evidence type="ECO:0000313" key="1">
    <source>
        <dbReference type="EMBL" id="TYU51174.1"/>
    </source>
</evidence>
<sequence>MNYQLIQVMAMQLQSVTRRRQTHTLTKKELAEAFILQFFCNQMERMLEYAFRRGNFQRNNTKSTAAITKKRLLFS</sequence>
<dbReference type="AlphaFoldDB" id="A0AB74N9J2"/>
<evidence type="ECO:0008006" key="3">
    <source>
        <dbReference type="Google" id="ProtNLM"/>
    </source>
</evidence>
<proteinExistence type="predicted"/>
<comment type="caution">
    <text evidence="1">The sequence shown here is derived from an EMBL/GenBank/DDBJ whole genome shotgun (WGS) entry which is preliminary data.</text>
</comment>
<accession>A0AB74N9J2</accession>
<evidence type="ECO:0000313" key="2">
    <source>
        <dbReference type="Proteomes" id="UP000322220"/>
    </source>
</evidence>
<organism evidence="1 2">
    <name type="scientific">Listeria monocytogenes</name>
    <dbReference type="NCBI Taxonomy" id="1639"/>
    <lineage>
        <taxon>Bacteria</taxon>
        <taxon>Bacillati</taxon>
        <taxon>Bacillota</taxon>
        <taxon>Bacilli</taxon>
        <taxon>Bacillales</taxon>
        <taxon>Listeriaceae</taxon>
        <taxon>Listeria</taxon>
    </lineage>
</organism>
<dbReference type="EMBL" id="VTIK01000006">
    <property type="protein sequence ID" value="TYU51174.1"/>
    <property type="molecule type" value="Genomic_DNA"/>
</dbReference>